<reference evidence="2" key="1">
    <citation type="submission" date="2006-12" db="EMBL/GenBank/DDBJ databases">
        <title>Complete sequence of chromosome 1 of Verminephrobacter eiseniae EF01-2.</title>
        <authorList>
            <person name="Copeland A."/>
            <person name="Lucas S."/>
            <person name="Lapidus A."/>
            <person name="Barry K."/>
            <person name="Detter J.C."/>
            <person name="Glavina del Rio T."/>
            <person name="Dalin E."/>
            <person name="Tice H."/>
            <person name="Pitluck S."/>
            <person name="Chertkov O."/>
            <person name="Brettin T."/>
            <person name="Bruce D."/>
            <person name="Han C."/>
            <person name="Tapia R."/>
            <person name="Gilna P."/>
            <person name="Schmutz J."/>
            <person name="Larimer F."/>
            <person name="Land M."/>
            <person name="Hauser L."/>
            <person name="Kyrpides N."/>
            <person name="Kim E."/>
            <person name="Stahl D."/>
            <person name="Richardson P."/>
        </authorList>
    </citation>
    <scope>NUCLEOTIDE SEQUENCE [LARGE SCALE GENOMIC DNA]</scope>
    <source>
        <strain evidence="2">EF01-2</strain>
    </source>
</reference>
<dbReference type="KEGG" id="vei:Veis_2681"/>
<dbReference type="AlphaFoldDB" id="A1WLB6"/>
<accession>A1WLB6</accession>
<organism evidence="1 2">
    <name type="scientific">Verminephrobacter eiseniae (strain EF01-2)</name>
    <dbReference type="NCBI Taxonomy" id="391735"/>
    <lineage>
        <taxon>Bacteria</taxon>
        <taxon>Pseudomonadati</taxon>
        <taxon>Pseudomonadota</taxon>
        <taxon>Betaproteobacteria</taxon>
        <taxon>Burkholderiales</taxon>
        <taxon>Comamonadaceae</taxon>
        <taxon>Verminephrobacter</taxon>
    </lineage>
</organism>
<sequence>MDALRELPGASFGRSGASRCCRALRAEGREGSRRRHVDPCTHWLIRSDQIWPEYGFWCTAGIGWITGHTCVACGPLAAGATRRALRGLRPHVHARPNADRSPLPSAQAAACPLKARACHERGLFHYGFPSRPLASNLIDTSIDEK</sequence>
<gene>
    <name evidence="1" type="ordered locus">Veis_2681</name>
</gene>
<evidence type="ECO:0000313" key="1">
    <source>
        <dbReference type="EMBL" id="ABM58423.1"/>
    </source>
</evidence>
<dbReference type="Proteomes" id="UP000000374">
    <property type="component" value="Chromosome"/>
</dbReference>
<dbReference type="HOGENOM" id="CLU_1786091_0_0_4"/>
<dbReference type="EMBL" id="CP000542">
    <property type="protein sequence ID" value="ABM58423.1"/>
    <property type="molecule type" value="Genomic_DNA"/>
</dbReference>
<name>A1WLB6_VEREI</name>
<keyword evidence="2" id="KW-1185">Reference proteome</keyword>
<proteinExistence type="predicted"/>
<evidence type="ECO:0000313" key="2">
    <source>
        <dbReference type="Proteomes" id="UP000000374"/>
    </source>
</evidence>
<protein>
    <submittedName>
        <fullName evidence="1">Uncharacterized protein</fullName>
    </submittedName>
</protein>